<dbReference type="GO" id="GO:0005615">
    <property type="term" value="C:extracellular space"/>
    <property type="evidence" value="ECO:0007669"/>
    <property type="project" value="UniProtKB-KW"/>
</dbReference>
<dbReference type="Proteomes" id="UP000007303">
    <property type="component" value="Unassembled WGS sequence"/>
</dbReference>
<dbReference type="PANTHER" id="PTHR48494:SF1">
    <property type="entry name" value="INTERLEUKIN-6"/>
    <property type="match status" value="1"/>
</dbReference>
<name>H3BX13_TETNG</name>
<dbReference type="AlphaFoldDB" id="H3BX13"/>
<dbReference type="OMA" id="DFLVEWK"/>
<evidence type="ECO:0000256" key="7">
    <source>
        <dbReference type="ARBA" id="ARBA00023030"/>
    </source>
</evidence>
<reference evidence="13" key="1">
    <citation type="journal article" date="2004" name="Nature">
        <title>Genome duplication in the teleost fish Tetraodon nigroviridis reveals the early vertebrate proto-karyotype.</title>
        <authorList>
            <person name="Jaillon O."/>
            <person name="Aury J.-M."/>
            <person name="Brunet F."/>
            <person name="Petit J.-L."/>
            <person name="Stange-Thomann N."/>
            <person name="Mauceli E."/>
            <person name="Bouneau L."/>
            <person name="Fischer C."/>
            <person name="Ozouf-Costaz C."/>
            <person name="Bernot A."/>
            <person name="Nicaud S."/>
            <person name="Jaffe D."/>
            <person name="Fisher S."/>
            <person name="Lutfalla G."/>
            <person name="Dossat C."/>
            <person name="Segurens B."/>
            <person name="Dasilva C."/>
            <person name="Salanoubat M."/>
            <person name="Levy M."/>
            <person name="Boudet N."/>
            <person name="Castellano S."/>
            <person name="Anthouard V."/>
            <person name="Jubin C."/>
            <person name="Castelli V."/>
            <person name="Katinka M."/>
            <person name="Vacherie B."/>
            <person name="Biemont C."/>
            <person name="Skalli Z."/>
            <person name="Cattolico L."/>
            <person name="Poulain J."/>
            <person name="De Berardinis V."/>
            <person name="Cruaud C."/>
            <person name="Duprat S."/>
            <person name="Brottier P."/>
            <person name="Coutanceau J.-P."/>
            <person name="Gouzy J."/>
            <person name="Parra G."/>
            <person name="Lardier G."/>
            <person name="Chapple C."/>
            <person name="McKernan K.J."/>
            <person name="McEwan P."/>
            <person name="Bosak S."/>
            <person name="Kellis M."/>
            <person name="Volff J.-N."/>
            <person name="Guigo R."/>
            <person name="Zody M.C."/>
            <person name="Mesirov J."/>
            <person name="Lindblad-Toh K."/>
            <person name="Birren B."/>
            <person name="Nusbaum C."/>
            <person name="Kahn D."/>
            <person name="Robinson-Rechavi M."/>
            <person name="Laudet V."/>
            <person name="Schachter V."/>
            <person name="Quetier F."/>
            <person name="Saurin W."/>
            <person name="Scarpelli C."/>
            <person name="Wincker P."/>
            <person name="Lander E.S."/>
            <person name="Weissenbach J."/>
            <person name="Roest Crollius H."/>
        </authorList>
    </citation>
    <scope>NUCLEOTIDE SEQUENCE [LARGE SCALE GENOMIC DNA]</scope>
</reference>
<dbReference type="Ensembl" id="ENSTNIT00000002432.1">
    <property type="protein sequence ID" value="ENSTNIP00000000526.1"/>
    <property type="gene ID" value="ENSTNIG00000002544.1"/>
</dbReference>
<accession>H3BX13</accession>
<sequence length="227" mass="25902">MSLFTNLLPPLLLAAALRLAAGAPLEGPTESPAGETSGEELETGRPEDALAVALESVLRATKRHKKEFLAEFQGEVKYEFLDRYKIPSLPAKCPYSNFGQDACLRRLLEGLLVYSVLLKHVEQEYPLSRISEVRYYSNVLIKEVENKVKERGQVTTLSSSQQEQLLRAVDRSDTFHRRMTAHGILYNLHYFLVDCRRVIVNKKKKKKKDTGAHVTKVIFLYHMKKKK</sequence>
<dbReference type="PROSITE" id="PS00254">
    <property type="entry name" value="INTERLEUKIN_6"/>
    <property type="match status" value="1"/>
</dbReference>
<dbReference type="InterPro" id="IPR003574">
    <property type="entry name" value="IL-6-like"/>
</dbReference>
<evidence type="ECO:0000256" key="3">
    <source>
        <dbReference type="ARBA" id="ARBA00019464"/>
    </source>
</evidence>
<dbReference type="GeneTree" id="ENSGT00390000000878"/>
<evidence type="ECO:0000256" key="10">
    <source>
        <dbReference type="SAM" id="MobiDB-lite"/>
    </source>
</evidence>
<dbReference type="GO" id="GO:0006953">
    <property type="term" value="P:acute-phase response"/>
    <property type="evidence" value="ECO:0007669"/>
    <property type="project" value="UniProtKB-KW"/>
</dbReference>
<comment type="function">
    <text evidence="9">Cytokine with a wide variety of biological functions in immunity, tissue regeneration, and metabolism. Binds to IL6R, then the complex associates to the signaling subunit IL6ST/gp130 to trigger the intracellular IL6-signaling pathway. The interaction with the membrane-bound IL6R and IL6ST stimulates 'classic signaling', whereas the binding of IL6 and soluble IL6R to IL6ST stimulates 'trans-signaling'. Alternatively, 'cluster signaling' occurs when membrane-bound IL6:IL6R complexes on transmitter cells activate IL6ST receptors on neighboring receiver cells.</text>
</comment>
<dbReference type="STRING" id="99883.ENSTNIP00000000526"/>
<comment type="subcellular location">
    <subcellularLocation>
        <location evidence="1">Secreted</location>
    </subcellularLocation>
</comment>
<proteinExistence type="inferred from homology"/>
<protein>
    <recommendedName>
        <fullName evidence="3">Interleukin-6</fullName>
    </recommendedName>
</protein>
<dbReference type="Pfam" id="PF00489">
    <property type="entry name" value="IL6"/>
    <property type="match status" value="1"/>
</dbReference>
<dbReference type="Gene3D" id="1.20.1250.10">
    <property type="match status" value="1"/>
</dbReference>
<keyword evidence="4" id="KW-0011">Acute phase</keyword>
<evidence type="ECO:0000313" key="12">
    <source>
        <dbReference type="Ensembl" id="ENSTNIP00000000526.1"/>
    </source>
</evidence>
<evidence type="ECO:0000256" key="5">
    <source>
        <dbReference type="ARBA" id="ARBA00022514"/>
    </source>
</evidence>
<reference evidence="12" key="2">
    <citation type="submission" date="2025-08" db="UniProtKB">
        <authorList>
            <consortium name="Ensembl"/>
        </authorList>
    </citation>
    <scope>IDENTIFICATION</scope>
</reference>
<feature type="region of interest" description="Disordered" evidence="10">
    <location>
        <begin position="25"/>
        <end position="45"/>
    </location>
</feature>
<evidence type="ECO:0000313" key="13">
    <source>
        <dbReference type="Proteomes" id="UP000007303"/>
    </source>
</evidence>
<keyword evidence="13" id="KW-1185">Reference proteome</keyword>
<comment type="similarity">
    <text evidence="2">Belongs to the IL-6 superfamily.</text>
</comment>
<keyword evidence="8" id="KW-1015">Disulfide bond</keyword>
<evidence type="ECO:0000256" key="2">
    <source>
        <dbReference type="ARBA" id="ARBA00007432"/>
    </source>
</evidence>
<dbReference type="GO" id="GO:0005138">
    <property type="term" value="F:interleukin-6 receptor binding"/>
    <property type="evidence" value="ECO:0007669"/>
    <property type="project" value="InterPro"/>
</dbReference>
<dbReference type="SUPFAM" id="SSF47266">
    <property type="entry name" value="4-helical cytokines"/>
    <property type="match status" value="1"/>
</dbReference>
<reference evidence="12" key="3">
    <citation type="submission" date="2025-09" db="UniProtKB">
        <authorList>
            <consortium name="Ensembl"/>
        </authorList>
    </citation>
    <scope>IDENTIFICATION</scope>
</reference>
<dbReference type="GO" id="GO:0005125">
    <property type="term" value="F:cytokine activity"/>
    <property type="evidence" value="ECO:0007669"/>
    <property type="project" value="UniProtKB-KW"/>
</dbReference>
<evidence type="ECO:0000256" key="1">
    <source>
        <dbReference type="ARBA" id="ARBA00004613"/>
    </source>
</evidence>
<evidence type="ECO:0000256" key="6">
    <source>
        <dbReference type="ARBA" id="ARBA00022525"/>
    </source>
</evidence>
<dbReference type="InParanoid" id="H3BX13"/>
<dbReference type="GO" id="GO:0030154">
    <property type="term" value="P:cell differentiation"/>
    <property type="evidence" value="ECO:0007669"/>
    <property type="project" value="InterPro"/>
</dbReference>
<dbReference type="GO" id="GO:0008083">
    <property type="term" value="F:growth factor activity"/>
    <property type="evidence" value="ECO:0007669"/>
    <property type="project" value="UniProtKB-KW"/>
</dbReference>
<evidence type="ECO:0000256" key="11">
    <source>
        <dbReference type="SAM" id="SignalP"/>
    </source>
</evidence>
<dbReference type="InterPro" id="IPR030473">
    <property type="entry name" value="IL6/GCSF/MGF_CS"/>
</dbReference>
<dbReference type="PANTHER" id="PTHR48494">
    <property type="entry name" value="INTERLEUKIN-6"/>
    <property type="match status" value="1"/>
</dbReference>
<evidence type="ECO:0000256" key="8">
    <source>
        <dbReference type="ARBA" id="ARBA00023157"/>
    </source>
</evidence>
<evidence type="ECO:0000256" key="9">
    <source>
        <dbReference type="ARBA" id="ARBA00023441"/>
    </source>
</evidence>
<keyword evidence="11" id="KW-0732">Signal</keyword>
<evidence type="ECO:0000256" key="4">
    <source>
        <dbReference type="ARBA" id="ARBA00022486"/>
    </source>
</evidence>
<keyword evidence="7" id="KW-0339">Growth factor</keyword>
<dbReference type="InterPro" id="IPR009079">
    <property type="entry name" value="4_helix_cytokine-like_core"/>
</dbReference>
<organism evidence="12 13">
    <name type="scientific">Tetraodon nigroviridis</name>
    <name type="common">Spotted green pufferfish</name>
    <name type="synonym">Chelonodon nigroviridis</name>
    <dbReference type="NCBI Taxonomy" id="99883"/>
    <lineage>
        <taxon>Eukaryota</taxon>
        <taxon>Metazoa</taxon>
        <taxon>Chordata</taxon>
        <taxon>Craniata</taxon>
        <taxon>Vertebrata</taxon>
        <taxon>Euteleostomi</taxon>
        <taxon>Actinopterygii</taxon>
        <taxon>Neopterygii</taxon>
        <taxon>Teleostei</taxon>
        <taxon>Neoteleostei</taxon>
        <taxon>Acanthomorphata</taxon>
        <taxon>Eupercaria</taxon>
        <taxon>Tetraodontiformes</taxon>
        <taxon>Tetradontoidea</taxon>
        <taxon>Tetraodontidae</taxon>
        <taxon>Tetraodon</taxon>
    </lineage>
</organism>
<feature type="chain" id="PRO_5003581136" description="Interleukin-6" evidence="11">
    <location>
        <begin position="23"/>
        <end position="227"/>
    </location>
</feature>
<keyword evidence="6" id="KW-0964">Secreted</keyword>
<keyword evidence="5" id="KW-0202">Cytokine</keyword>
<feature type="signal peptide" evidence="11">
    <location>
        <begin position="1"/>
        <end position="22"/>
    </location>
</feature>